<comment type="caution">
    <text evidence="1">The sequence shown here is derived from an EMBL/GenBank/DDBJ whole genome shotgun (WGS) entry which is preliminary data.</text>
</comment>
<accession>E0QT73</accession>
<dbReference type="EMBL" id="AEET01000046">
    <property type="protein sequence ID" value="EFM45199.1"/>
    <property type="molecule type" value="Genomic_DNA"/>
</dbReference>
<dbReference type="STRING" id="871571.HMPREF0580_2088"/>
<evidence type="ECO:0000313" key="2">
    <source>
        <dbReference type="Proteomes" id="UP000003045"/>
    </source>
</evidence>
<sequence length="42" mass="4727">MKTPVSPGITRKYLLDSLHLAKTLVLMTAPHFQLPPEHDEIS</sequence>
<protein>
    <submittedName>
        <fullName evidence="1">Uncharacterized protein</fullName>
    </submittedName>
</protein>
<gene>
    <name evidence="1" type="ORF">HMPREF0580_2088</name>
</gene>
<keyword evidence="2" id="KW-1185">Reference proteome</keyword>
<proteinExistence type="predicted"/>
<organism evidence="1 2">
    <name type="scientific">Mobiluncus mulieris ATCC 35239</name>
    <dbReference type="NCBI Taxonomy" id="871571"/>
    <lineage>
        <taxon>Bacteria</taxon>
        <taxon>Bacillati</taxon>
        <taxon>Actinomycetota</taxon>
        <taxon>Actinomycetes</taxon>
        <taxon>Actinomycetales</taxon>
        <taxon>Actinomycetaceae</taxon>
        <taxon>Mobiluncus</taxon>
    </lineage>
</organism>
<dbReference type="Proteomes" id="UP000003045">
    <property type="component" value="Unassembled WGS sequence"/>
</dbReference>
<dbReference type="HOGENOM" id="CLU_3254189_0_0_11"/>
<reference evidence="1" key="1">
    <citation type="submission" date="2010-08" db="EMBL/GenBank/DDBJ databases">
        <authorList>
            <person name="Muzny D."/>
            <person name="Qin X."/>
            <person name="Deng J."/>
            <person name="Jiang H."/>
            <person name="Liu Y."/>
            <person name="Qu J."/>
            <person name="Song X.-Z."/>
            <person name="Zhang L."/>
            <person name="Thornton R."/>
            <person name="Coyle M."/>
            <person name="Francisco L."/>
            <person name="Jackson L."/>
            <person name="Javaid M."/>
            <person name="Korchina V."/>
            <person name="Kovar C."/>
            <person name="Mata R."/>
            <person name="Mathew T."/>
            <person name="Ngo R."/>
            <person name="Nguyen L."/>
            <person name="Nguyen N."/>
            <person name="Okwuonu G."/>
            <person name="Ongeri F."/>
            <person name="Pham C."/>
            <person name="Simmons D."/>
            <person name="Wilczek-Boney K."/>
            <person name="Hale W."/>
            <person name="Jakkamsetti A."/>
            <person name="Pham P."/>
            <person name="Ruth R."/>
            <person name="San Lucas F."/>
            <person name="Warren J."/>
            <person name="Zhang J."/>
            <person name="Zhao Z."/>
            <person name="Zhou C."/>
            <person name="Zhu D."/>
            <person name="Lee S."/>
            <person name="Bess C."/>
            <person name="Blankenburg K."/>
            <person name="Forbes L."/>
            <person name="Fu Q."/>
            <person name="Gubbala S."/>
            <person name="Hirani K."/>
            <person name="Jayaseelan J.C."/>
            <person name="Lara F."/>
            <person name="Munidasa M."/>
            <person name="Palculict T."/>
            <person name="Patil S."/>
            <person name="Pu L.-L."/>
            <person name="Saada N."/>
            <person name="Tang L."/>
            <person name="Weissenberger G."/>
            <person name="Zhu Y."/>
            <person name="Hemphill L."/>
            <person name="Shang Y."/>
            <person name="Youmans B."/>
            <person name="Ayvaz T."/>
            <person name="Ross M."/>
            <person name="Santibanez J."/>
            <person name="Aqrawi P."/>
            <person name="Gross S."/>
            <person name="Joshi V."/>
            <person name="Fowler G."/>
            <person name="Nazareth L."/>
            <person name="Reid J."/>
            <person name="Worley K."/>
            <person name="Petrosino J."/>
            <person name="Highlander S."/>
            <person name="Gibbs R."/>
        </authorList>
    </citation>
    <scope>NUCLEOTIDE SEQUENCE [LARGE SCALE GENOMIC DNA]</scope>
    <source>
        <strain evidence="1">ATCC 35239</strain>
    </source>
</reference>
<dbReference type="AlphaFoldDB" id="E0QT73"/>
<evidence type="ECO:0000313" key="1">
    <source>
        <dbReference type="EMBL" id="EFM45199.1"/>
    </source>
</evidence>
<name>E0QT73_9ACTO</name>